<evidence type="ECO:0000313" key="4">
    <source>
        <dbReference type="EMBL" id="KMZ58049.1"/>
    </source>
</evidence>
<dbReference type="Proteomes" id="UP000036987">
    <property type="component" value="Unassembled WGS sequence"/>
</dbReference>
<gene>
    <name evidence="4" type="ORF">ZOSMA_7G00780</name>
</gene>
<keyword evidence="5" id="KW-1185">Reference proteome</keyword>
<dbReference type="PANTHER" id="PTHR12902:SF33">
    <property type="entry name" value="PROTEIN SCAR3"/>
    <property type="match status" value="1"/>
</dbReference>
<feature type="compositionally biased region" description="Polar residues" evidence="3">
    <location>
        <begin position="384"/>
        <end position="397"/>
    </location>
</feature>
<dbReference type="STRING" id="29655.A0A0K9NMP4"/>
<feature type="region of interest" description="Disordered" evidence="3">
    <location>
        <begin position="484"/>
        <end position="508"/>
    </location>
</feature>
<comment type="caution">
    <text evidence="4">The sequence shown here is derived from an EMBL/GenBank/DDBJ whole genome shotgun (WGS) entry which is preliminary data.</text>
</comment>
<dbReference type="GO" id="GO:0003779">
    <property type="term" value="F:actin binding"/>
    <property type="evidence" value="ECO:0007669"/>
    <property type="project" value="UniProtKB-UniRule"/>
</dbReference>
<evidence type="ECO:0000256" key="3">
    <source>
        <dbReference type="SAM" id="MobiDB-lite"/>
    </source>
</evidence>
<dbReference type="GO" id="GO:0030036">
    <property type="term" value="P:actin cytoskeleton organization"/>
    <property type="evidence" value="ECO:0000318"/>
    <property type="project" value="GO_Central"/>
</dbReference>
<dbReference type="Gene3D" id="1.20.5.340">
    <property type="match status" value="1"/>
</dbReference>
<accession>A0A0K9NMP4</accession>
<dbReference type="PANTHER" id="PTHR12902">
    <property type="entry name" value="WASP-1"/>
    <property type="match status" value="1"/>
</dbReference>
<dbReference type="AlphaFoldDB" id="A0A0K9NMP4"/>
<keyword evidence="2" id="KW-0009">Actin-binding</keyword>
<dbReference type="GO" id="GO:0005856">
    <property type="term" value="C:cytoskeleton"/>
    <property type="evidence" value="ECO:0007669"/>
    <property type="project" value="UniProtKB-SubCell"/>
</dbReference>
<comment type="function">
    <text evidence="2">Involved in regulation of actin and microtubule organization. Part of a WAVE complex that activates the Arp2/3 complex.</text>
</comment>
<feature type="region of interest" description="Disordered" evidence="3">
    <location>
        <begin position="1003"/>
        <end position="1033"/>
    </location>
</feature>
<comment type="similarity">
    <text evidence="1 2">Belongs to the SCAR/WAVE family.</text>
</comment>
<sequence>MPLVRLELRNEFGLGNPDLFQNASRIVDPNEVLDGVAISGLVGILRQLGDLAVFASEIFSNLHEQVVATSALGHKLVARLKRIETVLPKIENAVQNQKSHIYFARIPGHVWHCNIEIEHYHFLGNNLPQFIMDYYEECHNPPRLFMLDKFDRAGSGSCLKRYSDPTYFRRTMTGLEMIKEEKIKNENKTDIYKWKETRMLSKKIRHAISLSHYNSSFARALYKIYNLISSVQSNSMGTNEQRTTEGTIPACDIRSKSDIGSRTMPSNLTTNFSCKKTFLDTSSSVEPEKLTLIEPKSKSKTNNDEDWVSEEIASTSDIKQTSNLEIRSRSFNTWKTTNFIYEKQLANANSSADTNSLSEPGEASFNKPLESSTKIDDDEEYDSAGNNSLSDTITENGQSERTQFYGYKSFHVSESPMYLSSQLKQKNGNDKNGQSDQEEIQVHIGSISLPDDQSASLAKTIHHDEVTNEVENYLDTRYAFESEMETDTDSEFQTTREAKSSSIKTNQAGSMADNMQKMDISESDSIEDSYSSMSENFHEESSPKHSNSISFEIVNNFNAASLGRDENISVGIDFNGSKEIYLSKSSGKNEFSDEQYSQFSTIDVQSQSSLSNINNLLFEDEQIVDSDNAREICEFSEEPSIKISTNGGILGLKSPKPINEVASTYGVSTDGCKCSRIVISNELDNNRSLEKDEIVVLDCSKTGHDNFQKLKCTTVCRKEPNLFRSELAHCENEFPAALVKVSSDELCPKNTRISSSPPALATGFLEKNIMHNSAITKHDQSQPFSITPTSNALVLREKSYGNVPSQQCQYGMKQIEETISSRSQYHGSSSSASPPLEDMKISFHPINSMVASTLKMEFPDSHLRKNIEEIMFPSFQILQVSSVSTDHLVFDSDDETFYKSSPSCSENFIDHHSDSDFEVWELEDRSVIRNHDVNALHPVLSSNASISNSSDLSKMNHCLLQNESDHENLTIDENDTTTFQSGHATDLPCLDFWKTLDTKQEGKYDPGIPGNSESEDCPSSCTNEKAVSSPVPPCSHLENKQHCLSENTNSSVDPDLDPKRSIKQTEQVVCMRPELLEPIQVEKRKLHCSMSMIDCNEMNGNHEEVAKTEVDKEMGEFLHELRSKSFNLRRTVIAKSDFAPRPTTNSKIAAILEKAEAIRQVEVGDDDDEGCGSWSDY</sequence>
<keyword evidence="2" id="KW-0963">Cytoplasm</keyword>
<evidence type="ECO:0000256" key="2">
    <source>
        <dbReference type="RuleBase" id="RU367034"/>
    </source>
</evidence>
<evidence type="ECO:0000256" key="1">
    <source>
        <dbReference type="ARBA" id="ARBA00006993"/>
    </source>
</evidence>
<protein>
    <recommendedName>
        <fullName evidence="2">Protein SCAR</fullName>
    </recommendedName>
    <alternativeName>
        <fullName evidence="2">Protein WAVE</fullName>
    </alternativeName>
</protein>
<feature type="region of interest" description="Disordered" evidence="3">
    <location>
        <begin position="522"/>
        <end position="545"/>
    </location>
</feature>
<dbReference type="InterPro" id="IPR028288">
    <property type="entry name" value="SCAR/WAVE_fam"/>
</dbReference>
<dbReference type="OMA" id="DNAREIC"/>
<dbReference type="GO" id="GO:0071933">
    <property type="term" value="F:Arp2/3 complex binding"/>
    <property type="evidence" value="ECO:0000318"/>
    <property type="project" value="GO_Central"/>
</dbReference>
<feature type="region of interest" description="Disordered" evidence="3">
    <location>
        <begin position="351"/>
        <end position="397"/>
    </location>
</feature>
<comment type="subcellular location">
    <subcellularLocation>
        <location evidence="2">Cytoplasm</location>
        <location evidence="2">Cytoskeleton</location>
    </subcellularLocation>
</comment>
<dbReference type="GO" id="GO:0034237">
    <property type="term" value="F:protein kinase A regulatory subunit binding"/>
    <property type="evidence" value="ECO:0000318"/>
    <property type="project" value="GO_Central"/>
</dbReference>
<dbReference type="OrthoDB" id="753427at2759"/>
<feature type="compositionally biased region" description="Polar residues" evidence="3">
    <location>
        <begin position="1017"/>
        <end position="1026"/>
    </location>
</feature>
<evidence type="ECO:0000313" key="5">
    <source>
        <dbReference type="Proteomes" id="UP000036987"/>
    </source>
</evidence>
<name>A0A0K9NMP4_ZOSMR</name>
<proteinExistence type="inferred from homology"/>
<dbReference type="EMBL" id="LFYR01001978">
    <property type="protein sequence ID" value="KMZ58049.1"/>
    <property type="molecule type" value="Genomic_DNA"/>
</dbReference>
<organism evidence="4 5">
    <name type="scientific">Zostera marina</name>
    <name type="common">Eelgrass</name>
    <dbReference type="NCBI Taxonomy" id="29655"/>
    <lineage>
        <taxon>Eukaryota</taxon>
        <taxon>Viridiplantae</taxon>
        <taxon>Streptophyta</taxon>
        <taxon>Embryophyta</taxon>
        <taxon>Tracheophyta</taxon>
        <taxon>Spermatophyta</taxon>
        <taxon>Magnoliopsida</taxon>
        <taxon>Liliopsida</taxon>
        <taxon>Zosteraceae</taxon>
        <taxon>Zostera</taxon>
    </lineage>
</organism>
<reference evidence="5" key="1">
    <citation type="journal article" date="2016" name="Nature">
        <title>The genome of the seagrass Zostera marina reveals angiosperm adaptation to the sea.</title>
        <authorList>
            <person name="Olsen J.L."/>
            <person name="Rouze P."/>
            <person name="Verhelst B."/>
            <person name="Lin Y.-C."/>
            <person name="Bayer T."/>
            <person name="Collen J."/>
            <person name="Dattolo E."/>
            <person name="De Paoli E."/>
            <person name="Dittami S."/>
            <person name="Maumus F."/>
            <person name="Michel G."/>
            <person name="Kersting A."/>
            <person name="Lauritano C."/>
            <person name="Lohaus R."/>
            <person name="Toepel M."/>
            <person name="Tonon T."/>
            <person name="Vanneste K."/>
            <person name="Amirebrahimi M."/>
            <person name="Brakel J."/>
            <person name="Bostroem C."/>
            <person name="Chovatia M."/>
            <person name="Grimwood J."/>
            <person name="Jenkins J.W."/>
            <person name="Jueterbock A."/>
            <person name="Mraz A."/>
            <person name="Stam W.T."/>
            <person name="Tice H."/>
            <person name="Bornberg-Bauer E."/>
            <person name="Green P.J."/>
            <person name="Pearson G.A."/>
            <person name="Procaccini G."/>
            <person name="Duarte C.M."/>
            <person name="Schmutz J."/>
            <person name="Reusch T.B.H."/>
            <person name="Van de Peer Y."/>
        </authorList>
    </citation>
    <scope>NUCLEOTIDE SEQUENCE [LARGE SCALE GENOMIC DNA]</scope>
    <source>
        <strain evidence="5">cv. Finnish</strain>
    </source>
</reference>
<dbReference type="GO" id="GO:2000601">
    <property type="term" value="P:positive regulation of Arp2/3 complex-mediated actin nucleation"/>
    <property type="evidence" value="ECO:0000318"/>
    <property type="project" value="GO_Central"/>
</dbReference>
<dbReference type="Gene3D" id="6.10.280.150">
    <property type="match status" value="1"/>
</dbReference>
<keyword evidence="2" id="KW-0206">Cytoskeleton</keyword>